<dbReference type="GO" id="GO:0044718">
    <property type="term" value="P:siderophore transmembrane transport"/>
    <property type="evidence" value="ECO:0007669"/>
    <property type="project" value="TreeGrafter"/>
</dbReference>
<comment type="caution">
    <text evidence="16">The sequence shown here is derived from an EMBL/GenBank/DDBJ whole genome shotgun (WGS) entry which is preliminary data.</text>
</comment>
<dbReference type="CDD" id="cd01347">
    <property type="entry name" value="ligand_gated_channel"/>
    <property type="match status" value="1"/>
</dbReference>
<evidence type="ECO:0000256" key="7">
    <source>
        <dbReference type="ARBA" id="ARBA00023077"/>
    </source>
</evidence>
<feature type="domain" description="TonB-dependent receptor plug" evidence="15">
    <location>
        <begin position="49"/>
        <end position="159"/>
    </location>
</feature>
<dbReference type="Pfam" id="PF00593">
    <property type="entry name" value="TonB_dep_Rec_b-barrel"/>
    <property type="match status" value="1"/>
</dbReference>
<dbReference type="InterPro" id="IPR039426">
    <property type="entry name" value="TonB-dep_rcpt-like"/>
</dbReference>
<dbReference type="GO" id="GO:0009279">
    <property type="term" value="C:cell outer membrane"/>
    <property type="evidence" value="ECO:0007669"/>
    <property type="project" value="UniProtKB-SubCell"/>
</dbReference>
<dbReference type="Proteomes" id="UP000462621">
    <property type="component" value="Unassembled WGS sequence"/>
</dbReference>
<comment type="subcellular location">
    <subcellularLocation>
        <location evidence="1 10">Cell outer membrane</location>
        <topology evidence="1 10">Multi-pass membrane protein</topology>
    </subcellularLocation>
</comment>
<dbReference type="AlphaFoldDB" id="A0A7X4LHD5"/>
<gene>
    <name evidence="16" type="ORF">F9817_01770</name>
</gene>
<keyword evidence="9 10" id="KW-0998">Cell outer membrane</keyword>
<keyword evidence="4 10" id="KW-0812">Transmembrane</keyword>
<dbReference type="PANTHER" id="PTHR30069:SF53">
    <property type="entry name" value="COLICIN I RECEPTOR-RELATED"/>
    <property type="match status" value="1"/>
</dbReference>
<dbReference type="SUPFAM" id="SSF56935">
    <property type="entry name" value="Porins"/>
    <property type="match status" value="1"/>
</dbReference>
<evidence type="ECO:0000256" key="4">
    <source>
        <dbReference type="ARBA" id="ARBA00022692"/>
    </source>
</evidence>
<comment type="similarity">
    <text evidence="10 12">Belongs to the TonB-dependent receptor family.</text>
</comment>
<dbReference type="Pfam" id="PF07715">
    <property type="entry name" value="Plug"/>
    <property type="match status" value="1"/>
</dbReference>
<dbReference type="InterPro" id="IPR010917">
    <property type="entry name" value="TonB_rcpt_CS"/>
</dbReference>
<evidence type="ECO:0000256" key="13">
    <source>
        <dbReference type="SAM" id="SignalP"/>
    </source>
</evidence>
<feature type="short sequence motif" description="TonB C-terminal box" evidence="11">
    <location>
        <begin position="634"/>
        <end position="651"/>
    </location>
</feature>
<feature type="domain" description="TonB-dependent receptor-like beta-barrel" evidence="14">
    <location>
        <begin position="184"/>
        <end position="624"/>
    </location>
</feature>
<proteinExistence type="inferred from homology"/>
<dbReference type="PROSITE" id="PS01156">
    <property type="entry name" value="TONB_DEPENDENT_REC_2"/>
    <property type="match status" value="1"/>
</dbReference>
<evidence type="ECO:0000256" key="8">
    <source>
        <dbReference type="ARBA" id="ARBA00023136"/>
    </source>
</evidence>
<protein>
    <submittedName>
        <fullName evidence="16">TonB-dependent receptor</fullName>
    </submittedName>
</protein>
<evidence type="ECO:0000259" key="14">
    <source>
        <dbReference type="Pfam" id="PF00593"/>
    </source>
</evidence>
<organism evidence="16 17">
    <name type="scientific">Vibrio eleionomae</name>
    <dbReference type="NCBI Taxonomy" id="2653505"/>
    <lineage>
        <taxon>Bacteria</taxon>
        <taxon>Pseudomonadati</taxon>
        <taxon>Pseudomonadota</taxon>
        <taxon>Gammaproteobacteria</taxon>
        <taxon>Vibrionales</taxon>
        <taxon>Vibrionaceae</taxon>
        <taxon>Vibrio</taxon>
    </lineage>
</organism>
<dbReference type="GO" id="GO:0015344">
    <property type="term" value="F:siderophore uptake transmembrane transporter activity"/>
    <property type="evidence" value="ECO:0007669"/>
    <property type="project" value="TreeGrafter"/>
</dbReference>
<keyword evidence="16" id="KW-0675">Receptor</keyword>
<evidence type="ECO:0000256" key="12">
    <source>
        <dbReference type="RuleBase" id="RU003357"/>
    </source>
</evidence>
<feature type="chain" id="PRO_5031341261" evidence="13">
    <location>
        <begin position="26"/>
        <end position="651"/>
    </location>
</feature>
<sequence>MFVPSKFVLSAVALGVLGSIPSVFAQDSTNTDNTNETMVITAAGYDQKVQNASASVTVITREELESRYYRDIADALSSVPGVVVTGGGDAKDISIRGMGSSYTLILVDGKRVSTRQTRPNSDGPGVEDGWLPPLEAIQRIEVIKGPMSTLYGSDAIGGVINVITRKDQQHWTGKISLSTLLQEDRDSGDEQNGNFFVTGPLTDSLSLQVYGQNQHRDEDNIINGYAQNDMRSLNTKLTYQLNVNHQFSLEAGINEQDSRSNADKSYESNSYYALSSDYTEAKYSRKTAALSHQGTWGDNVKENSYLQYERSYSYSRDITLNNTEYKTTVVLPFTTNTLSMGLQAQHESMDDTSTNTGGTITHLSNTDFALFVEDEWRVIDPLALTGGIRYQHDQRYGSHFSPRVYSVWNIDDAWTLKGGVSTGFRAPDLRQSSPGWVQASRGGNRYGSANLKPEKSVTEEINLAYRSEEGLHAEVGLFNNDFKDMITTTSCTASTCDTLTNSWGNTNKRNVNVDKAVTRGIEASVDTPLTDSIDFKTSYTYTYSRQKTGDNKGNPLENLPKHLVSADMTWRASEKLDSWLKYTYHGEERADSGVTPVPSYTFFDAGVTYQLADNVKVKGAVYNLFDKTVDYDTYGYTEDGRRYWLAMDVSF</sequence>
<evidence type="ECO:0000256" key="3">
    <source>
        <dbReference type="ARBA" id="ARBA00022452"/>
    </source>
</evidence>
<evidence type="ECO:0000256" key="11">
    <source>
        <dbReference type="PROSITE-ProRule" id="PRU10144"/>
    </source>
</evidence>
<evidence type="ECO:0000259" key="15">
    <source>
        <dbReference type="Pfam" id="PF07715"/>
    </source>
</evidence>
<keyword evidence="5 13" id="KW-0732">Signal</keyword>
<reference evidence="16 17" key="1">
    <citation type="submission" date="2019-10" db="EMBL/GenBank/DDBJ databases">
        <title>Vibrio sp. nov. isolated from a shrimp pond.</title>
        <authorList>
            <person name="Gomez-Gil B."/>
            <person name="Enciso-Ibarra J."/>
            <person name="Enciso-Ibarra K."/>
            <person name="Bolan-Mejia C."/>
        </authorList>
    </citation>
    <scope>NUCLEOTIDE SEQUENCE [LARGE SCALE GENOMIC DNA]</scope>
    <source>
        <strain evidence="16 17">CAIM 722</strain>
    </source>
</reference>
<keyword evidence="8 10" id="KW-0472">Membrane</keyword>
<keyword evidence="7 12" id="KW-0798">TonB box</keyword>
<dbReference type="PROSITE" id="PS52016">
    <property type="entry name" value="TONB_DEPENDENT_REC_3"/>
    <property type="match status" value="1"/>
</dbReference>
<evidence type="ECO:0000313" key="17">
    <source>
        <dbReference type="Proteomes" id="UP000462621"/>
    </source>
</evidence>
<evidence type="ECO:0000256" key="10">
    <source>
        <dbReference type="PROSITE-ProRule" id="PRU01360"/>
    </source>
</evidence>
<dbReference type="PANTHER" id="PTHR30069">
    <property type="entry name" value="TONB-DEPENDENT OUTER MEMBRANE RECEPTOR"/>
    <property type="match status" value="1"/>
</dbReference>
<evidence type="ECO:0000256" key="1">
    <source>
        <dbReference type="ARBA" id="ARBA00004571"/>
    </source>
</evidence>
<feature type="signal peptide" evidence="13">
    <location>
        <begin position="1"/>
        <end position="25"/>
    </location>
</feature>
<keyword evidence="6" id="KW-0406">Ion transport</keyword>
<evidence type="ECO:0000313" key="16">
    <source>
        <dbReference type="EMBL" id="MZI91931.1"/>
    </source>
</evidence>
<evidence type="ECO:0000256" key="2">
    <source>
        <dbReference type="ARBA" id="ARBA00022448"/>
    </source>
</evidence>
<keyword evidence="17" id="KW-1185">Reference proteome</keyword>
<evidence type="ECO:0000256" key="6">
    <source>
        <dbReference type="ARBA" id="ARBA00023065"/>
    </source>
</evidence>
<dbReference type="InterPro" id="IPR036942">
    <property type="entry name" value="Beta-barrel_TonB_sf"/>
</dbReference>
<evidence type="ECO:0000256" key="5">
    <source>
        <dbReference type="ARBA" id="ARBA00022729"/>
    </source>
</evidence>
<dbReference type="InterPro" id="IPR000531">
    <property type="entry name" value="Beta-barrel_TonB"/>
</dbReference>
<dbReference type="InterPro" id="IPR012910">
    <property type="entry name" value="Plug_dom"/>
</dbReference>
<evidence type="ECO:0000256" key="9">
    <source>
        <dbReference type="ARBA" id="ARBA00023237"/>
    </source>
</evidence>
<accession>A0A7X4LHD5</accession>
<dbReference type="RefSeq" id="WP_161153244.1">
    <property type="nucleotide sequence ID" value="NZ_WEKT01000002.1"/>
</dbReference>
<name>A0A7X4LHD5_9VIBR</name>
<dbReference type="EMBL" id="WEKT01000002">
    <property type="protein sequence ID" value="MZI91931.1"/>
    <property type="molecule type" value="Genomic_DNA"/>
</dbReference>
<keyword evidence="2 10" id="KW-0813">Transport</keyword>
<dbReference type="Gene3D" id="2.40.170.20">
    <property type="entry name" value="TonB-dependent receptor, beta-barrel domain"/>
    <property type="match status" value="1"/>
</dbReference>
<dbReference type="InterPro" id="IPR037066">
    <property type="entry name" value="Plug_dom_sf"/>
</dbReference>
<keyword evidence="3 10" id="KW-1134">Transmembrane beta strand</keyword>
<dbReference type="Gene3D" id="2.170.130.10">
    <property type="entry name" value="TonB-dependent receptor, plug domain"/>
    <property type="match status" value="1"/>
</dbReference>